<proteinExistence type="predicted"/>
<evidence type="ECO:0000313" key="1">
    <source>
        <dbReference type="EMBL" id="MDR6703322.1"/>
    </source>
</evidence>
<name>A0AAW8LW40_AGRTU</name>
<dbReference type="Proteomes" id="UP001265315">
    <property type="component" value="Unassembled WGS sequence"/>
</dbReference>
<sequence length="38" mass="4160">MTGIAFGLRGPIPCVAWLFGIFTARSKCLLTVVARFVF</sequence>
<evidence type="ECO:0000313" key="2">
    <source>
        <dbReference type="Proteomes" id="UP001265315"/>
    </source>
</evidence>
<gene>
    <name evidence="1" type="ORF">J2W61_003187</name>
</gene>
<comment type="caution">
    <text evidence="1">The sequence shown here is derived from an EMBL/GenBank/DDBJ whole genome shotgun (WGS) entry which is preliminary data.</text>
</comment>
<reference evidence="1" key="1">
    <citation type="submission" date="2023-07" db="EMBL/GenBank/DDBJ databases">
        <title>Sorghum-associated microbial communities from plants grown in Nebraska, USA.</title>
        <authorList>
            <person name="Schachtman D."/>
        </authorList>
    </citation>
    <scope>NUCLEOTIDE SEQUENCE</scope>
    <source>
        <strain evidence="1">1457</strain>
    </source>
</reference>
<protein>
    <submittedName>
        <fullName evidence="1">Uncharacterized protein</fullName>
    </submittedName>
</protein>
<dbReference type="AlphaFoldDB" id="A0AAW8LW40"/>
<dbReference type="EMBL" id="JAVDSW010000002">
    <property type="protein sequence ID" value="MDR6703322.1"/>
    <property type="molecule type" value="Genomic_DNA"/>
</dbReference>
<organism evidence="1 2">
    <name type="scientific">Agrobacterium tumefaciens</name>
    <dbReference type="NCBI Taxonomy" id="358"/>
    <lineage>
        <taxon>Bacteria</taxon>
        <taxon>Pseudomonadati</taxon>
        <taxon>Pseudomonadota</taxon>
        <taxon>Alphaproteobacteria</taxon>
        <taxon>Hyphomicrobiales</taxon>
        <taxon>Rhizobiaceae</taxon>
        <taxon>Rhizobium/Agrobacterium group</taxon>
        <taxon>Agrobacterium</taxon>
        <taxon>Agrobacterium tumefaciens complex</taxon>
    </lineage>
</organism>
<accession>A0AAW8LW40</accession>